<keyword evidence="2" id="KW-1185">Reference proteome</keyword>
<sequence length="605" mass="63827">MVSTPTSLPLSLLCYLVVVSGVAGADPTPFAATCSKAHLYNKAQAQVDNTGSTGSIKFAPGPNFMSGLEMAGANAESWIDNMNLGGLTVPNVSLALVSAAYAVYPDNTWYPLSVGCLGIGAPLTVNQSFAPLSGPLINASLIPGWLNAQNEIPSNSFAMHIGSANPPMPGSLYFGGYDQNRIIGDILTETDDYTKAISLKDIGITVVDGSSPWDFDSKDGLLAANNASISAGGIKISVDGCSPYLTLPQSTCDAIANHLPVKYNKNLGLYIWQQDDAKYTQIVSSASTLDFTFLAGSNTQNITISVPFRHLNLTLTEPLVDTDQQYFPCYTGPSGSYALGRAFLQDAFVGANWDSKTWWLAQAPGPNIPNAQVITLSESDTEIKASQNDWKESWAGSWKALTPEDVAGSQTATTTNTTSTPTPTPTPTPSNSAAPASGLSTGAVAGIGVGVGLVALAIVAALGFFFLRRRKASKAKELDAGSNSPAYPSHETPAGSYNPQNGTPQQGYYAPVKNPGAPDSANMSEAYSQSPHSMNPSMYSQQQYMQQYPQQYAQQYPSGFAQSYPQHYSAELPGGGNPTELPAPLVYNTQASPEPPVNRQVSPNP</sequence>
<comment type="caution">
    <text evidence="1">The sequence shown here is derived from an EMBL/GenBank/DDBJ whole genome shotgun (WGS) entry which is preliminary data.</text>
</comment>
<protein>
    <submittedName>
        <fullName evidence="1">Uncharacterized protein</fullName>
    </submittedName>
</protein>
<accession>A0ACC2IZT3</accession>
<gene>
    <name evidence="1" type="ORF">ONZ43_g2735</name>
</gene>
<proteinExistence type="predicted"/>
<evidence type="ECO:0000313" key="1">
    <source>
        <dbReference type="EMBL" id="KAJ8120594.1"/>
    </source>
</evidence>
<dbReference type="Proteomes" id="UP001153334">
    <property type="component" value="Unassembled WGS sequence"/>
</dbReference>
<reference evidence="1" key="1">
    <citation type="submission" date="2022-11" db="EMBL/GenBank/DDBJ databases">
        <title>Genome Sequence of Nemania bipapillata.</title>
        <authorList>
            <person name="Buettner E."/>
        </authorList>
    </citation>
    <scope>NUCLEOTIDE SEQUENCE</scope>
    <source>
        <strain evidence="1">CP14</strain>
    </source>
</reference>
<name>A0ACC2IZT3_9PEZI</name>
<evidence type="ECO:0000313" key="2">
    <source>
        <dbReference type="Proteomes" id="UP001153334"/>
    </source>
</evidence>
<organism evidence="1 2">
    <name type="scientific">Nemania bipapillata</name>
    <dbReference type="NCBI Taxonomy" id="110536"/>
    <lineage>
        <taxon>Eukaryota</taxon>
        <taxon>Fungi</taxon>
        <taxon>Dikarya</taxon>
        <taxon>Ascomycota</taxon>
        <taxon>Pezizomycotina</taxon>
        <taxon>Sordariomycetes</taxon>
        <taxon>Xylariomycetidae</taxon>
        <taxon>Xylariales</taxon>
        <taxon>Xylariaceae</taxon>
        <taxon>Nemania</taxon>
    </lineage>
</organism>
<dbReference type="EMBL" id="JAPESX010000588">
    <property type="protein sequence ID" value="KAJ8120594.1"/>
    <property type="molecule type" value="Genomic_DNA"/>
</dbReference>